<evidence type="ECO:0000256" key="1">
    <source>
        <dbReference type="ARBA" id="ARBA00008779"/>
    </source>
</evidence>
<gene>
    <name evidence="6" type="ORF">CISG_09596</name>
</gene>
<dbReference type="Pfam" id="PF00884">
    <property type="entry name" value="Sulfatase"/>
    <property type="match status" value="2"/>
</dbReference>
<dbReference type="EMBL" id="DS268214">
    <property type="protein sequence ID" value="KMU82066.1"/>
    <property type="molecule type" value="Genomic_DNA"/>
</dbReference>
<reference evidence="7" key="1">
    <citation type="journal article" date="2010" name="Genome Res.">
        <title>Population genomic sequencing of Coccidioides fungi reveals recent hybridization and transposon control.</title>
        <authorList>
            <person name="Neafsey D.E."/>
            <person name="Barker B.M."/>
            <person name="Sharpton T.J."/>
            <person name="Stajich J.E."/>
            <person name="Park D.J."/>
            <person name="Whiston E."/>
            <person name="Hung C.-Y."/>
            <person name="McMahan C."/>
            <person name="White J."/>
            <person name="Sykes S."/>
            <person name="Heiman D."/>
            <person name="Young S."/>
            <person name="Zeng Q."/>
            <person name="Abouelleil A."/>
            <person name="Aftuck L."/>
            <person name="Bessette D."/>
            <person name="Brown A."/>
            <person name="FitzGerald M."/>
            <person name="Lui A."/>
            <person name="Macdonald J.P."/>
            <person name="Priest M."/>
            <person name="Orbach M.J."/>
            <person name="Galgiani J.N."/>
            <person name="Kirkland T.N."/>
            <person name="Cole G.T."/>
            <person name="Birren B.W."/>
            <person name="Henn M.R."/>
            <person name="Taylor J.W."/>
            <person name="Rounsley S.D."/>
        </authorList>
    </citation>
    <scope>NUCLEOTIDE SEQUENCE [LARGE SCALE GENOMIC DNA]</scope>
    <source>
        <strain evidence="7">RMSCC 3703</strain>
    </source>
</reference>
<dbReference type="Gene3D" id="3.40.720.10">
    <property type="entry name" value="Alkaline Phosphatase, subunit A"/>
    <property type="match status" value="2"/>
</dbReference>
<evidence type="ECO:0000256" key="3">
    <source>
        <dbReference type="ARBA" id="ARBA00022801"/>
    </source>
</evidence>
<dbReference type="PROSITE" id="PS00523">
    <property type="entry name" value="SULFATASE_1"/>
    <property type="match status" value="1"/>
</dbReference>
<keyword evidence="3" id="KW-0378">Hydrolase</keyword>
<keyword evidence="4" id="KW-0325">Glycoprotein</keyword>
<accession>A0A0J8RB82</accession>
<evidence type="ECO:0000259" key="5">
    <source>
        <dbReference type="Pfam" id="PF00884"/>
    </source>
</evidence>
<dbReference type="GO" id="GO:0008449">
    <property type="term" value="F:N-acetylglucosamine-6-sulfatase activity"/>
    <property type="evidence" value="ECO:0007669"/>
    <property type="project" value="TreeGrafter"/>
</dbReference>
<evidence type="ECO:0000256" key="4">
    <source>
        <dbReference type="ARBA" id="ARBA00023180"/>
    </source>
</evidence>
<dbReference type="PANTHER" id="PTHR43108">
    <property type="entry name" value="N-ACETYLGLUCOSAMINE-6-SULFATASE FAMILY MEMBER"/>
    <property type="match status" value="1"/>
</dbReference>
<dbReference type="CDD" id="cd16147">
    <property type="entry name" value="G6S"/>
    <property type="match status" value="1"/>
</dbReference>
<name>A0A0J8RB82_COCIT</name>
<organism evidence="6 7">
    <name type="scientific">Coccidioides immitis RMSCC 3703</name>
    <dbReference type="NCBI Taxonomy" id="454286"/>
    <lineage>
        <taxon>Eukaryota</taxon>
        <taxon>Fungi</taxon>
        <taxon>Dikarya</taxon>
        <taxon>Ascomycota</taxon>
        <taxon>Pezizomycotina</taxon>
        <taxon>Eurotiomycetes</taxon>
        <taxon>Eurotiomycetidae</taxon>
        <taxon>Onygenales</taxon>
        <taxon>Onygenaceae</taxon>
        <taxon>Coccidioides</taxon>
    </lineage>
</organism>
<sequence length="502" mass="56799">MGSFPQLDLGISWEANCHYQHGSRECCTKPEANILKMGGSVLTKYLVTLGLALSATATKPVPKQPNIVFVITDDQDLHMDTLEHMPYLQKHLVKEGTSFSNHFCTIALCCPSRVNLLTGKAPHNTNVTDVAPPWVKPPPLWFDKPEYPARHAHLFKDYKIPRTSNFNPKDPSGVGWVASMPRLNQTQIEYHDEYQRCRLRALQSVDEMIDSMVEKLAENDLLDNTYFIYTTDNGFHISQHRLPPGKTCGFDTDIRIPMIVRGPGVAKGATNDDVSSHTDMAPTFLALAGQEREGLDGVPISFTKTHGKPRKTEHAAVEFWGVGRTEGIYDPFYQNEFKLPDGNYGNNTYKGIRLVGNDYSLYYSVWCSNEKEYYDVSTDPGQIKNLAADPVLASKHKIRGRPYEQIVNRLDALMMVIKSCKGNECVEPWKSLHPEGNVSSLKDALHHRYDDFYEKQPKVSFSSCELGYIKEAEGPQVANVYKGRHPHDKREPEYGGHWSYWV</sequence>
<evidence type="ECO:0000256" key="2">
    <source>
        <dbReference type="ARBA" id="ARBA00022729"/>
    </source>
</evidence>
<feature type="domain" description="Sulfatase N-terminal" evidence="5">
    <location>
        <begin position="172"/>
        <end position="289"/>
    </location>
</feature>
<dbReference type="InterPro" id="IPR000917">
    <property type="entry name" value="Sulfatase_N"/>
</dbReference>
<evidence type="ECO:0000313" key="6">
    <source>
        <dbReference type="EMBL" id="KMU82066.1"/>
    </source>
</evidence>
<dbReference type="PANTHER" id="PTHR43108:SF8">
    <property type="entry name" value="SD21168P"/>
    <property type="match status" value="1"/>
</dbReference>
<dbReference type="InterPro" id="IPR017850">
    <property type="entry name" value="Alkaline_phosphatase_core_sf"/>
</dbReference>
<dbReference type="STRING" id="454286.A0A0J8RB82"/>
<dbReference type="SUPFAM" id="SSF53649">
    <property type="entry name" value="Alkaline phosphatase-like"/>
    <property type="match status" value="1"/>
</dbReference>
<dbReference type="OrthoDB" id="96314at2759"/>
<feature type="domain" description="Sulfatase N-terminal" evidence="5">
    <location>
        <begin position="65"/>
        <end position="137"/>
    </location>
</feature>
<dbReference type="Proteomes" id="UP000054559">
    <property type="component" value="Unassembled WGS sequence"/>
</dbReference>
<dbReference type="AlphaFoldDB" id="A0A0J8RB82"/>
<protein>
    <submittedName>
        <fullName evidence="6">Arylsulfatase</fullName>
    </submittedName>
</protein>
<evidence type="ECO:0000313" key="7">
    <source>
        <dbReference type="Proteomes" id="UP000054559"/>
    </source>
</evidence>
<comment type="similarity">
    <text evidence="1">Belongs to the sulfatase family.</text>
</comment>
<dbReference type="GO" id="GO:0005539">
    <property type="term" value="F:glycosaminoglycan binding"/>
    <property type="evidence" value="ECO:0007669"/>
    <property type="project" value="TreeGrafter"/>
</dbReference>
<proteinExistence type="inferred from homology"/>
<dbReference type="InterPro" id="IPR024607">
    <property type="entry name" value="Sulfatase_CS"/>
</dbReference>
<keyword evidence="2" id="KW-0732">Signal</keyword>